<feature type="transmembrane region" description="Helical" evidence="1">
    <location>
        <begin position="85"/>
        <end position="106"/>
    </location>
</feature>
<dbReference type="Pfam" id="PF14501">
    <property type="entry name" value="HATPase_c_5"/>
    <property type="match status" value="1"/>
</dbReference>
<feature type="transmembrane region" description="Helical" evidence="1">
    <location>
        <begin position="39"/>
        <end position="64"/>
    </location>
</feature>
<dbReference type="AlphaFoldDB" id="A0A0R1WRC7"/>
<dbReference type="PANTHER" id="PTHR40448:SF1">
    <property type="entry name" value="TWO-COMPONENT SENSOR HISTIDINE KINASE"/>
    <property type="match status" value="1"/>
</dbReference>
<name>A0A0R1WRC7_9LACO</name>
<sequence length="435" mass="50117">MKIEEILFIIYSIITFIPVGISTNIITKKLSPIRFVTTIIDAIILTVIALLTQDIFELTLYGLYGYGLKLLHQKIKINEYKMPELLLTIIVLTMIGNLSVLMADLIGISSVILKMIFSTSVVILFTFGYIYIYKKVDGYVIIKTDYFISIRNRIICSFFTVLTIIQVYMNISGNILKYQKELIFVIFIGVFLIIYFLFIEYNYVRNKMILVMQEKQNKDFERYISVISEQNKQIEHFKHDYKNILITLSSYIKDTDNDELKSYYSKIVEYSEEKLEKLSIQGSMTINNLKSEALKNVIIAKQHKAKSMNIEFICDIPKEIIDLQIDEIDLIRIVSILIDNAFEGASLARKKKVSFLIDSYGSEGYDIIIKNTIQESENSETSVNSWLIDGISSKSNKRGHGLAIVRELIKNNQQVGLTVIKEKNFVEVTLEVGEF</sequence>
<proteinExistence type="predicted"/>
<dbReference type="PATRIC" id="fig|1423755.3.peg.1283"/>
<evidence type="ECO:0000259" key="2">
    <source>
        <dbReference type="Pfam" id="PF14501"/>
    </source>
</evidence>
<evidence type="ECO:0000256" key="1">
    <source>
        <dbReference type="SAM" id="Phobius"/>
    </source>
</evidence>
<dbReference type="STRING" id="1423755.FC40_GL001214"/>
<feature type="domain" description="Sensor histidine kinase NatK-like C-terminal" evidence="2">
    <location>
        <begin position="328"/>
        <end position="430"/>
    </location>
</feature>
<dbReference type="Proteomes" id="UP000051054">
    <property type="component" value="Unassembled WGS sequence"/>
</dbReference>
<dbReference type="EMBL" id="AZGD01000023">
    <property type="protein sequence ID" value="KRM19965.1"/>
    <property type="molecule type" value="Genomic_DNA"/>
</dbReference>
<feature type="transmembrane region" description="Helical" evidence="1">
    <location>
        <begin position="182"/>
        <end position="204"/>
    </location>
</feature>
<feature type="transmembrane region" description="Helical" evidence="1">
    <location>
        <begin position="154"/>
        <end position="176"/>
    </location>
</feature>
<comment type="caution">
    <text evidence="3">The sequence shown here is derived from an EMBL/GenBank/DDBJ whole genome shotgun (WGS) entry which is preliminary data.</text>
</comment>
<dbReference type="eggNOG" id="COG3290">
    <property type="taxonomic scope" value="Bacteria"/>
</dbReference>
<accession>A0A0R1WRC7</accession>
<dbReference type="Gene3D" id="3.30.565.10">
    <property type="entry name" value="Histidine kinase-like ATPase, C-terminal domain"/>
    <property type="match status" value="1"/>
</dbReference>
<keyword evidence="4" id="KW-1185">Reference proteome</keyword>
<dbReference type="RefSeq" id="WP_025022175.1">
    <property type="nucleotide sequence ID" value="NZ_AZGD01000023.1"/>
</dbReference>
<evidence type="ECO:0000313" key="3">
    <source>
        <dbReference type="EMBL" id="KRM19965.1"/>
    </source>
</evidence>
<dbReference type="InterPro" id="IPR036890">
    <property type="entry name" value="HATPase_C_sf"/>
</dbReference>
<dbReference type="InterPro" id="IPR032834">
    <property type="entry name" value="NatK-like_C"/>
</dbReference>
<keyword evidence="1" id="KW-0812">Transmembrane</keyword>
<keyword evidence="1" id="KW-0472">Membrane</keyword>
<evidence type="ECO:0000313" key="4">
    <source>
        <dbReference type="Proteomes" id="UP000051054"/>
    </source>
</evidence>
<dbReference type="PANTHER" id="PTHR40448">
    <property type="entry name" value="TWO-COMPONENT SENSOR HISTIDINE KINASE"/>
    <property type="match status" value="1"/>
</dbReference>
<keyword evidence="1" id="KW-1133">Transmembrane helix</keyword>
<dbReference type="SUPFAM" id="SSF55874">
    <property type="entry name" value="ATPase domain of HSP90 chaperone/DNA topoisomerase II/histidine kinase"/>
    <property type="match status" value="1"/>
</dbReference>
<gene>
    <name evidence="3" type="ORF">FC40_GL001214</name>
</gene>
<feature type="transmembrane region" description="Helical" evidence="1">
    <location>
        <begin position="7"/>
        <end position="27"/>
    </location>
</feature>
<protein>
    <recommendedName>
        <fullName evidence="2">Sensor histidine kinase NatK-like C-terminal domain-containing protein</fullName>
    </recommendedName>
</protein>
<reference evidence="3 4" key="1">
    <citation type="journal article" date="2015" name="Genome Announc.">
        <title>Expanding the biotechnology potential of lactobacilli through comparative genomics of 213 strains and associated genera.</title>
        <authorList>
            <person name="Sun Z."/>
            <person name="Harris H.M."/>
            <person name="McCann A."/>
            <person name="Guo C."/>
            <person name="Argimon S."/>
            <person name="Zhang W."/>
            <person name="Yang X."/>
            <person name="Jeffery I.B."/>
            <person name="Cooney J.C."/>
            <person name="Kagawa T.F."/>
            <person name="Liu W."/>
            <person name="Song Y."/>
            <person name="Salvetti E."/>
            <person name="Wrobel A."/>
            <person name="Rasinkangas P."/>
            <person name="Parkhill J."/>
            <person name="Rea M.C."/>
            <person name="O'Sullivan O."/>
            <person name="Ritari J."/>
            <person name="Douillard F.P."/>
            <person name="Paul Ross R."/>
            <person name="Yang R."/>
            <person name="Briner A.E."/>
            <person name="Felis G.E."/>
            <person name="de Vos W.M."/>
            <person name="Barrangou R."/>
            <person name="Klaenhammer T.R."/>
            <person name="Caufield P.W."/>
            <person name="Cui Y."/>
            <person name="Zhang H."/>
            <person name="O'Toole P.W."/>
        </authorList>
    </citation>
    <scope>NUCLEOTIDE SEQUENCE [LARGE SCALE GENOMIC DNA]</scope>
    <source>
        <strain evidence="3 4">DSM 18933</strain>
    </source>
</reference>
<dbReference type="GO" id="GO:0042802">
    <property type="term" value="F:identical protein binding"/>
    <property type="evidence" value="ECO:0007669"/>
    <property type="project" value="TreeGrafter"/>
</dbReference>
<dbReference type="OrthoDB" id="1652078at2"/>
<organism evidence="3 4">
    <name type="scientific">Ligilactobacillus hayakitensis DSM 18933 = JCM 14209</name>
    <dbReference type="NCBI Taxonomy" id="1423755"/>
    <lineage>
        <taxon>Bacteria</taxon>
        <taxon>Bacillati</taxon>
        <taxon>Bacillota</taxon>
        <taxon>Bacilli</taxon>
        <taxon>Lactobacillales</taxon>
        <taxon>Lactobacillaceae</taxon>
        <taxon>Ligilactobacillus</taxon>
    </lineage>
</organism>
<feature type="transmembrane region" description="Helical" evidence="1">
    <location>
        <begin position="112"/>
        <end position="133"/>
    </location>
</feature>